<dbReference type="HOGENOM" id="CLU_3359925_0_0_1"/>
<reference evidence="1 2" key="1">
    <citation type="journal article" date="2011" name="PLoS Pathog.">
        <title>Endophytic Life Strategies Decoded by Genome and Transcriptome Analyses of the Mutualistic Root Symbiont Piriformospora indica.</title>
        <authorList>
            <person name="Zuccaro A."/>
            <person name="Lahrmann U."/>
            <person name="Guldener U."/>
            <person name="Langen G."/>
            <person name="Pfiffi S."/>
            <person name="Biedenkopf D."/>
            <person name="Wong P."/>
            <person name="Samans B."/>
            <person name="Grimm C."/>
            <person name="Basiewicz M."/>
            <person name="Murat C."/>
            <person name="Martin F."/>
            <person name="Kogel K.H."/>
        </authorList>
    </citation>
    <scope>NUCLEOTIDE SEQUENCE [LARGE SCALE GENOMIC DNA]</scope>
    <source>
        <strain evidence="1 2">DSM 11827</strain>
    </source>
</reference>
<accession>G4U0T1</accession>
<name>G4U0T1_SERID</name>
<comment type="caution">
    <text evidence="1">The sequence shown here is derived from an EMBL/GenBank/DDBJ whole genome shotgun (WGS) entry which is preliminary data.</text>
</comment>
<proteinExistence type="predicted"/>
<dbReference type="AlphaFoldDB" id="G4U0T1"/>
<evidence type="ECO:0000313" key="2">
    <source>
        <dbReference type="Proteomes" id="UP000007148"/>
    </source>
</evidence>
<keyword evidence="2" id="KW-1185">Reference proteome</keyword>
<evidence type="ECO:0000313" key="1">
    <source>
        <dbReference type="EMBL" id="CCA77174.1"/>
    </source>
</evidence>
<sequence length="36" mass="3902">MTQPDLTGLASHLTRPSINTFIQHGRLGSEISASKH</sequence>
<organism evidence="1 2">
    <name type="scientific">Serendipita indica (strain DSM 11827)</name>
    <name type="common">Root endophyte fungus</name>
    <name type="synonym">Piriformospora indica</name>
    <dbReference type="NCBI Taxonomy" id="1109443"/>
    <lineage>
        <taxon>Eukaryota</taxon>
        <taxon>Fungi</taxon>
        <taxon>Dikarya</taxon>
        <taxon>Basidiomycota</taxon>
        <taxon>Agaricomycotina</taxon>
        <taxon>Agaricomycetes</taxon>
        <taxon>Sebacinales</taxon>
        <taxon>Serendipitaceae</taxon>
        <taxon>Serendipita</taxon>
    </lineage>
</organism>
<dbReference type="EMBL" id="CAFZ01001336">
    <property type="protein sequence ID" value="CCA77174.1"/>
    <property type="molecule type" value="Genomic_DNA"/>
</dbReference>
<gene>
    <name evidence="1" type="ORF">PIIN_11156</name>
</gene>
<dbReference type="Proteomes" id="UP000007148">
    <property type="component" value="Unassembled WGS sequence"/>
</dbReference>
<protein>
    <submittedName>
        <fullName evidence="1">Uncharacterized protein</fullName>
    </submittedName>
</protein>
<dbReference type="InParanoid" id="G4U0T1"/>